<keyword evidence="2" id="KW-1185">Reference proteome</keyword>
<dbReference type="AlphaFoldDB" id="A0A0W0RBG1"/>
<dbReference type="EMBL" id="LNXU01000056">
    <property type="protein sequence ID" value="KTC68408.1"/>
    <property type="molecule type" value="Genomic_DNA"/>
</dbReference>
<gene>
    <name evidence="1" type="ORF">Lboz_3393</name>
</gene>
<accession>A0A0W0RBG1</accession>
<sequence length="75" mass="8642">MKSTDKDKLKHDFLNSIVIINSMTKSASSFINTISQSIDASDINQKQMEKFLYSMSTIREQTTKIENYFLSLLND</sequence>
<organism evidence="1 2">
    <name type="scientific">Legionella bozemanae</name>
    <name type="common">Fluoribacter bozemanae</name>
    <dbReference type="NCBI Taxonomy" id="447"/>
    <lineage>
        <taxon>Bacteria</taxon>
        <taxon>Pseudomonadati</taxon>
        <taxon>Pseudomonadota</taxon>
        <taxon>Gammaproteobacteria</taxon>
        <taxon>Legionellales</taxon>
        <taxon>Legionellaceae</taxon>
        <taxon>Legionella</taxon>
    </lineage>
</organism>
<evidence type="ECO:0000313" key="1">
    <source>
        <dbReference type="EMBL" id="KTC68408.1"/>
    </source>
</evidence>
<dbReference type="Proteomes" id="UP000054695">
    <property type="component" value="Unassembled WGS sequence"/>
</dbReference>
<dbReference type="STRING" id="447.Lboz_3393"/>
<protein>
    <submittedName>
        <fullName evidence="1">Uncharacterized protein</fullName>
    </submittedName>
</protein>
<name>A0A0W0RBG1_LEGBO</name>
<proteinExistence type="predicted"/>
<dbReference type="PATRIC" id="fig|447.4.peg.3628"/>
<comment type="caution">
    <text evidence="1">The sequence shown here is derived from an EMBL/GenBank/DDBJ whole genome shotgun (WGS) entry which is preliminary data.</text>
</comment>
<evidence type="ECO:0000313" key="2">
    <source>
        <dbReference type="Proteomes" id="UP000054695"/>
    </source>
</evidence>
<reference evidence="1 2" key="1">
    <citation type="submission" date="2015-11" db="EMBL/GenBank/DDBJ databases">
        <title>Genomic analysis of 38 Legionella species identifies large and diverse effector repertoires.</title>
        <authorList>
            <person name="Burstein D."/>
            <person name="Amaro F."/>
            <person name="Zusman T."/>
            <person name="Lifshitz Z."/>
            <person name="Cohen O."/>
            <person name="Gilbert J.A."/>
            <person name="Pupko T."/>
            <person name="Shuman H.A."/>
            <person name="Segal G."/>
        </authorList>
    </citation>
    <scope>NUCLEOTIDE SEQUENCE [LARGE SCALE GENOMIC DNA]</scope>
    <source>
        <strain evidence="1 2">WIGA</strain>
    </source>
</reference>